<gene>
    <name evidence="1" type="ORF">PXX05_07565</name>
</gene>
<dbReference type="EMBL" id="CP119078">
    <property type="protein sequence ID" value="WED41794.1"/>
    <property type="molecule type" value="Genomic_DNA"/>
</dbReference>
<reference evidence="1 2" key="1">
    <citation type="submission" date="2023-02" db="EMBL/GenBank/DDBJ databases">
        <title>Genome Sequence of L. cardiaca H63T.</title>
        <authorList>
            <person name="Lopez A.E."/>
            <person name="Cianciotto N.P."/>
        </authorList>
    </citation>
    <scope>NUCLEOTIDE SEQUENCE [LARGE SCALE GENOMIC DNA]</scope>
    <source>
        <strain evidence="1 2">H63</strain>
    </source>
</reference>
<sequence>MIRKFIMDRIRSLKVVLFYFMTITIPAAYAELGPKGMIITSKCPNLSIEYAQSFPPDSQVYVDGQNIIAFQSARNGDGHYSVTLQNVKIYPDASKPNQYCSAAKIDMGINLQQNEPYYNFVDLQGVNIGCQVFRNNTAVTQLIIESCNDF</sequence>
<protein>
    <recommendedName>
        <fullName evidence="3">Transmembrane protein</fullName>
    </recommendedName>
</protein>
<name>A0ABY8AM70_9GAMM</name>
<dbReference type="RefSeq" id="WP_275087620.1">
    <property type="nucleotide sequence ID" value="NZ_CP119078.1"/>
</dbReference>
<keyword evidence="2" id="KW-1185">Reference proteome</keyword>
<evidence type="ECO:0008006" key="3">
    <source>
        <dbReference type="Google" id="ProtNLM"/>
    </source>
</evidence>
<dbReference type="Proteomes" id="UP001222087">
    <property type="component" value="Chromosome"/>
</dbReference>
<organism evidence="1 2">
    <name type="scientific">Legionella cardiaca</name>
    <dbReference type="NCBI Taxonomy" id="1071983"/>
    <lineage>
        <taxon>Bacteria</taxon>
        <taxon>Pseudomonadati</taxon>
        <taxon>Pseudomonadota</taxon>
        <taxon>Gammaproteobacteria</taxon>
        <taxon>Legionellales</taxon>
        <taxon>Legionellaceae</taxon>
        <taxon>Legionella</taxon>
    </lineage>
</organism>
<evidence type="ECO:0000313" key="2">
    <source>
        <dbReference type="Proteomes" id="UP001222087"/>
    </source>
</evidence>
<proteinExistence type="predicted"/>
<evidence type="ECO:0000313" key="1">
    <source>
        <dbReference type="EMBL" id="WED41794.1"/>
    </source>
</evidence>
<accession>A0ABY8AM70</accession>